<reference evidence="1 2" key="1">
    <citation type="journal article" date="2020" name="Appl. Environ. Microbiol.">
        <title>Genomic Characteristics of a Novel Species of Ammonia-Oxidizing Archaea from the Jiulong River Estuary.</title>
        <authorList>
            <person name="Zou D."/>
            <person name="Wan R."/>
            <person name="Han L."/>
            <person name="Xu M.N."/>
            <person name="Liu Y."/>
            <person name="Liu H."/>
            <person name="Kao S.J."/>
            <person name="Li M."/>
        </authorList>
    </citation>
    <scope>NUCLEOTIDE SEQUENCE [LARGE SCALE GENOMIC DNA]</scope>
    <source>
        <strain evidence="1">S2bin1</strain>
    </source>
</reference>
<protein>
    <submittedName>
        <fullName evidence="1">Uncharacterized protein</fullName>
    </submittedName>
</protein>
<evidence type="ECO:0000313" key="1">
    <source>
        <dbReference type="EMBL" id="MBA4463947.1"/>
    </source>
</evidence>
<organism evidence="1 2">
    <name type="scientific">Candidatus Nitrosomaritimum aestuariumsis</name>
    <dbReference type="NCBI Taxonomy" id="3342354"/>
    <lineage>
        <taxon>Archaea</taxon>
        <taxon>Nitrososphaerota</taxon>
        <taxon>Nitrososphaeria</taxon>
        <taxon>Nitrosopumilales</taxon>
        <taxon>Nitrosopumilaceae</taxon>
        <taxon>Candidatus Nitrosomaritimum</taxon>
    </lineage>
</organism>
<feature type="non-terminal residue" evidence="1">
    <location>
        <position position="54"/>
    </location>
</feature>
<sequence>MTSNFTTKLTIVALIPLMMIFVSPNIISDSFAIDMVTCKDGDVLVKKTQTGNHA</sequence>
<evidence type="ECO:0000313" key="2">
    <source>
        <dbReference type="Proteomes" id="UP000591542"/>
    </source>
</evidence>
<comment type="caution">
    <text evidence="1">The sequence shown here is derived from an EMBL/GenBank/DDBJ whole genome shotgun (WGS) entry which is preliminary data.</text>
</comment>
<gene>
    <name evidence="1" type="ORF">H2B01_07180</name>
</gene>
<proteinExistence type="predicted"/>
<dbReference type="EMBL" id="JACEMX010000143">
    <property type="protein sequence ID" value="MBA4463947.1"/>
    <property type="molecule type" value="Genomic_DNA"/>
</dbReference>
<name>A0AC60W8S3_9ARCH</name>
<dbReference type="Proteomes" id="UP000591542">
    <property type="component" value="Unassembled WGS sequence"/>
</dbReference>
<accession>A0AC60W8S3</accession>